<dbReference type="GO" id="GO:0050660">
    <property type="term" value="F:flavin adenine dinucleotide binding"/>
    <property type="evidence" value="ECO:0007669"/>
    <property type="project" value="InterPro"/>
</dbReference>
<name>A0AAJ0B821_9PEZI</name>
<dbReference type="GO" id="GO:0016614">
    <property type="term" value="F:oxidoreductase activity, acting on CH-OH group of donors"/>
    <property type="evidence" value="ECO:0007669"/>
    <property type="project" value="InterPro"/>
</dbReference>
<evidence type="ECO:0000313" key="7">
    <source>
        <dbReference type="Proteomes" id="UP001239445"/>
    </source>
</evidence>
<dbReference type="Proteomes" id="UP001239445">
    <property type="component" value="Unassembled WGS sequence"/>
</dbReference>
<dbReference type="InterPro" id="IPR000172">
    <property type="entry name" value="GMC_OxRdtase_N"/>
</dbReference>
<evidence type="ECO:0000259" key="5">
    <source>
        <dbReference type="Pfam" id="PF00732"/>
    </source>
</evidence>
<dbReference type="Pfam" id="PF00732">
    <property type="entry name" value="GMC_oxred_N"/>
    <property type="match status" value="1"/>
</dbReference>
<keyword evidence="4" id="KW-0560">Oxidoreductase</keyword>
<dbReference type="PANTHER" id="PTHR46056">
    <property type="entry name" value="LONG-CHAIN-ALCOHOL OXIDASE"/>
    <property type="match status" value="1"/>
</dbReference>
<keyword evidence="7" id="KW-1185">Reference proteome</keyword>
<keyword evidence="3" id="KW-0274">FAD</keyword>
<accession>A0AAJ0B821</accession>
<feature type="domain" description="Glucose-methanol-choline oxidoreductase N-terminal" evidence="5">
    <location>
        <begin position="269"/>
        <end position="484"/>
    </location>
</feature>
<reference evidence="6" key="1">
    <citation type="submission" date="2023-06" db="EMBL/GenBank/DDBJ databases">
        <title>Genome-scale phylogeny and comparative genomics of the fungal order Sordariales.</title>
        <authorList>
            <consortium name="Lawrence Berkeley National Laboratory"/>
            <person name="Hensen N."/>
            <person name="Bonometti L."/>
            <person name="Westerberg I."/>
            <person name="Brannstrom I.O."/>
            <person name="Guillou S."/>
            <person name="Cros-Aarteil S."/>
            <person name="Calhoun S."/>
            <person name="Haridas S."/>
            <person name="Kuo A."/>
            <person name="Mondo S."/>
            <person name="Pangilinan J."/>
            <person name="Riley R."/>
            <person name="Labutti K."/>
            <person name="Andreopoulos B."/>
            <person name="Lipzen A."/>
            <person name="Chen C."/>
            <person name="Yanf M."/>
            <person name="Daum C."/>
            <person name="Ng V."/>
            <person name="Clum A."/>
            <person name="Steindorff A."/>
            <person name="Ohm R."/>
            <person name="Martin F."/>
            <person name="Silar P."/>
            <person name="Natvig D."/>
            <person name="Lalanne C."/>
            <person name="Gautier V."/>
            <person name="Ament-Velasquez S.L."/>
            <person name="Kruys A."/>
            <person name="Hutchinson M.I."/>
            <person name="Powell A.J."/>
            <person name="Barry K."/>
            <person name="Miller A.N."/>
            <person name="Grigoriev I.V."/>
            <person name="Debuchy R."/>
            <person name="Gladieux P."/>
            <person name="Thoren M.H."/>
            <person name="Johannesson H."/>
        </authorList>
    </citation>
    <scope>NUCLEOTIDE SEQUENCE</scope>
    <source>
        <strain evidence="6">PSN4</strain>
    </source>
</reference>
<dbReference type="AlphaFoldDB" id="A0AAJ0B821"/>
<protein>
    <submittedName>
        <fullName evidence="6">Long chain fatty alcohol oxidase</fullName>
    </submittedName>
</protein>
<evidence type="ECO:0000256" key="2">
    <source>
        <dbReference type="ARBA" id="ARBA00022630"/>
    </source>
</evidence>
<dbReference type="InterPro" id="IPR036188">
    <property type="entry name" value="FAD/NAD-bd_sf"/>
</dbReference>
<evidence type="ECO:0000256" key="1">
    <source>
        <dbReference type="ARBA" id="ARBA00010790"/>
    </source>
</evidence>
<organism evidence="6 7">
    <name type="scientific">Echria macrotheca</name>
    <dbReference type="NCBI Taxonomy" id="438768"/>
    <lineage>
        <taxon>Eukaryota</taxon>
        <taxon>Fungi</taxon>
        <taxon>Dikarya</taxon>
        <taxon>Ascomycota</taxon>
        <taxon>Pezizomycotina</taxon>
        <taxon>Sordariomycetes</taxon>
        <taxon>Sordariomycetidae</taxon>
        <taxon>Sordariales</taxon>
        <taxon>Schizotheciaceae</taxon>
        <taxon>Echria</taxon>
    </lineage>
</organism>
<dbReference type="EMBL" id="MU839841">
    <property type="protein sequence ID" value="KAK1751867.1"/>
    <property type="molecule type" value="Genomic_DNA"/>
</dbReference>
<evidence type="ECO:0000313" key="6">
    <source>
        <dbReference type="EMBL" id="KAK1751867.1"/>
    </source>
</evidence>
<comment type="caution">
    <text evidence="6">The sequence shown here is derived from an EMBL/GenBank/DDBJ whole genome shotgun (WGS) entry which is preliminary data.</text>
</comment>
<dbReference type="PANTHER" id="PTHR46056:SF12">
    <property type="entry name" value="LONG-CHAIN-ALCOHOL OXIDASE"/>
    <property type="match status" value="1"/>
</dbReference>
<dbReference type="SUPFAM" id="SSF51905">
    <property type="entry name" value="FAD/NAD(P)-binding domain"/>
    <property type="match status" value="1"/>
</dbReference>
<evidence type="ECO:0000256" key="3">
    <source>
        <dbReference type="ARBA" id="ARBA00022827"/>
    </source>
</evidence>
<proteinExistence type="inferred from homology"/>
<comment type="similarity">
    <text evidence="1">Belongs to the GMC oxidoreductase family.</text>
</comment>
<evidence type="ECO:0000256" key="4">
    <source>
        <dbReference type="ARBA" id="ARBA00023002"/>
    </source>
</evidence>
<sequence length="497" mass="52803">MTPTGPTPPAVPPAPPGDYYDATQWAVLTSLLDAVIPSIAPASKVTDEKTHRGIDDAEYEKLASLVEAKVNPAPSPEALKAYLDDRPSANPGFMNGLLQALGNLPQSARARLGGVLSALGTRYGSLLLTGSTVPVHEQSLADREAVLQRWSSSWFGTPRVLYKTFTSLAKVTWLQTAVYAEAAGFPAVPTNWKPVESAFEFDFLQFSATTSDDEPAVVETDVVIVGSGCGGGVAAKVLAEAGHRVLVVDKGYYFPPSQLPMTADGGAFHLLENNGLISSVDSSVNVVGGSCWGGGGTVNWSVSLHTQGFVRKEWAEEHGLPFFESAEYQDCLDRVCDFMGVIRGDQVRQTHRGKMLLEGSRRLGWPAEVCPQNTGGKEHWCGHCHLGCGAGEKQGPAVSWLPHAARNGAKFAEGFAVDHILWDETDTSGDKVATGIRGTWTSRDSSGATIGSDRTTRQVIVKAKKVIVSAGTLNSPLVLMKSGLTVGALPLCRGLCD</sequence>
<keyword evidence="2" id="KW-0285">Flavoprotein</keyword>
<gene>
    <name evidence="6" type="ORF">QBC47DRAFT_391241</name>
</gene>
<dbReference type="Gene3D" id="3.50.50.60">
    <property type="entry name" value="FAD/NAD(P)-binding domain"/>
    <property type="match status" value="1"/>
</dbReference>